<feature type="binding site" description="axial binding residue" evidence="9">
    <location>
        <position position="66"/>
    </location>
    <ligand>
        <name>heme</name>
        <dbReference type="ChEBI" id="CHEBI:30413"/>
    </ligand>
    <ligandPart>
        <name>Fe</name>
        <dbReference type="ChEBI" id="CHEBI:18248"/>
    </ligandPart>
</feature>
<proteinExistence type="inferred from homology"/>
<feature type="region of interest" description="Disordered" evidence="10">
    <location>
        <begin position="520"/>
        <end position="775"/>
    </location>
</feature>
<feature type="compositionally biased region" description="Polar residues" evidence="10">
    <location>
        <begin position="331"/>
        <end position="346"/>
    </location>
</feature>
<evidence type="ECO:0000256" key="3">
    <source>
        <dbReference type="ARBA" id="ARBA00010031"/>
    </source>
</evidence>
<organism evidence="13 14">
    <name type="scientific">Friedmanniomyces endolithicus</name>
    <dbReference type="NCBI Taxonomy" id="329885"/>
    <lineage>
        <taxon>Eukaryota</taxon>
        <taxon>Fungi</taxon>
        <taxon>Dikarya</taxon>
        <taxon>Ascomycota</taxon>
        <taxon>Pezizomycotina</taxon>
        <taxon>Dothideomycetes</taxon>
        <taxon>Dothideomycetidae</taxon>
        <taxon>Mycosphaerellales</taxon>
        <taxon>Teratosphaeriaceae</taxon>
        <taxon>Friedmanniomyces</taxon>
    </lineage>
</organism>
<name>A0AAN6R065_9PEZI</name>
<feature type="compositionally biased region" description="Low complexity" evidence="10">
    <location>
        <begin position="596"/>
        <end position="605"/>
    </location>
</feature>
<dbReference type="AlphaFoldDB" id="A0AAN6R065"/>
<evidence type="ECO:0000256" key="11">
    <source>
        <dbReference type="SAM" id="Phobius"/>
    </source>
</evidence>
<keyword evidence="9" id="KW-0408">Iron</keyword>
<feature type="compositionally biased region" description="Polar residues" evidence="10">
    <location>
        <begin position="730"/>
        <end position="739"/>
    </location>
</feature>
<dbReference type="Pfam" id="PF05730">
    <property type="entry name" value="CFEM"/>
    <property type="match status" value="1"/>
</dbReference>
<feature type="domain" description="CFEM" evidence="12">
    <location>
        <begin position="17"/>
        <end position="139"/>
    </location>
</feature>
<feature type="region of interest" description="Disordered" evidence="10">
    <location>
        <begin position="331"/>
        <end position="375"/>
    </location>
</feature>
<feature type="compositionally biased region" description="Low complexity" evidence="10">
    <location>
        <begin position="619"/>
        <end position="640"/>
    </location>
</feature>
<dbReference type="InterPro" id="IPR008427">
    <property type="entry name" value="Extracellular_membr_CFEM_dom"/>
</dbReference>
<keyword evidence="11" id="KW-1133">Transmembrane helix</keyword>
<feature type="compositionally biased region" description="Acidic residues" evidence="10">
    <location>
        <begin position="550"/>
        <end position="562"/>
    </location>
</feature>
<evidence type="ECO:0000256" key="2">
    <source>
        <dbReference type="ARBA" id="ARBA00004613"/>
    </source>
</evidence>
<evidence type="ECO:0000256" key="9">
    <source>
        <dbReference type="PROSITE-ProRule" id="PRU01356"/>
    </source>
</evidence>
<sequence length="803" mass="84773">MPARQRESLPGARRRSNDYDERRSPLTLRQSSSLTQQIQSIVPSCAQPCLEIYLNQEYAACTNQQDLACLCTKYSSQGYTLGELAFVCLRKDCPSPATSVQQSVYGICSAQAGEVLATHSTLTLPATTTSSSDITTTTVQVYVTSSGDVSSSTMSSPTTLRTSASGSSSDVSAVSGYAMTIASSTAASTSALPTAMAVATAASSSESTSLTSGQAVGVSVAAFGGLGVAVALIWIFACWRRRKGKGICKSPPSQHDSYDFVDDAPPRFSPFRYGYADPRGPLGGFTGQRVELPDDKRAKSQWYREQFPVQEAPEKLGPLGIAVNRTVSPESLRSVRSNGTLRTISQLLPDKPGETPPRPSQKQCARTQPSARSPETVFEEYASSRPSSKRISTTLMPPVPTHAALLRGKGAIQATQCAQQHLTAAPDEIEQPSLSLTMPIKASRPVKNVPSPIRISPPPAPRSAHGKSRDARTKSGTSSKSGGSLLEYYTSPEIDMSMNALGSPFTPISLEPQRRIKPIPAAITVTRPTYPPRAVRRTSSAGSDTSFESTDPDEPTPPDEEDKQLSPVAEHSPIAAIRYPKVPRSSNQSIPRNQNAKKSPATKSTPPTPASQPALQQHTTPIRPTTTSPSLTGSTLATASRRLESNASTPAGSSEKRLYIDTSHSRANSHVRAPNQPPIGAAAATPPPLPRLSATAATTSAGRQDSPLKGYGRVTSSSAGGGRSSRSAAPNTASQQTPEMKTPGSGGGVRFAESNGAGEGTGPLRSPLWEPKLTPRRRGEDLFLEVGLASPGVLTPGPMSGRW</sequence>
<keyword evidence="14" id="KW-1185">Reference proteome</keyword>
<comment type="caution">
    <text evidence="9">Lacks conserved residue(s) required for the propagation of feature annotation.</text>
</comment>
<protein>
    <recommendedName>
        <fullName evidence="12">CFEM domain-containing protein</fullName>
    </recommendedName>
</protein>
<comment type="caution">
    <text evidence="13">The sequence shown here is derived from an EMBL/GenBank/DDBJ whole genome shotgun (WGS) entry which is preliminary data.</text>
</comment>
<gene>
    <name evidence="13" type="ORF">LTR91_002750</name>
</gene>
<feature type="region of interest" description="Disordered" evidence="10">
    <location>
        <begin position="442"/>
        <end position="485"/>
    </location>
</feature>
<dbReference type="Proteomes" id="UP001175353">
    <property type="component" value="Unassembled WGS sequence"/>
</dbReference>
<keyword evidence="8" id="KW-0449">Lipoprotein</keyword>
<dbReference type="GO" id="GO:0098552">
    <property type="term" value="C:side of membrane"/>
    <property type="evidence" value="ECO:0007669"/>
    <property type="project" value="UniProtKB-KW"/>
</dbReference>
<evidence type="ECO:0000256" key="5">
    <source>
        <dbReference type="ARBA" id="ARBA00022622"/>
    </source>
</evidence>
<dbReference type="GO" id="GO:0046872">
    <property type="term" value="F:metal ion binding"/>
    <property type="evidence" value="ECO:0007669"/>
    <property type="project" value="UniProtKB-UniRule"/>
</dbReference>
<comment type="subcellular location">
    <subcellularLocation>
        <location evidence="1">Membrane</location>
        <topology evidence="1">Lipid-anchor</topology>
        <topology evidence="1">GPI-anchor</topology>
    </subcellularLocation>
    <subcellularLocation>
        <location evidence="2">Secreted</location>
    </subcellularLocation>
</comment>
<evidence type="ECO:0000256" key="10">
    <source>
        <dbReference type="SAM" id="MobiDB-lite"/>
    </source>
</evidence>
<accession>A0AAN6R065</accession>
<dbReference type="GO" id="GO:0005576">
    <property type="term" value="C:extracellular region"/>
    <property type="evidence" value="ECO:0007669"/>
    <property type="project" value="UniProtKB-SubCell"/>
</dbReference>
<comment type="similarity">
    <text evidence="3">Belongs to the RBT5 family.</text>
</comment>
<feature type="compositionally biased region" description="Polar residues" evidence="10">
    <location>
        <begin position="537"/>
        <end position="547"/>
    </location>
</feature>
<dbReference type="PROSITE" id="PS52012">
    <property type="entry name" value="CFEM"/>
    <property type="match status" value="1"/>
</dbReference>
<feature type="region of interest" description="Disordered" evidence="10">
    <location>
        <begin position="1"/>
        <end position="27"/>
    </location>
</feature>
<feature type="compositionally biased region" description="Polar residues" evidence="10">
    <location>
        <begin position="360"/>
        <end position="373"/>
    </location>
</feature>
<keyword evidence="9" id="KW-0349">Heme</keyword>
<feature type="transmembrane region" description="Helical" evidence="11">
    <location>
        <begin position="215"/>
        <end position="239"/>
    </location>
</feature>
<feature type="region of interest" description="Disordered" evidence="10">
    <location>
        <begin position="147"/>
        <end position="171"/>
    </location>
</feature>
<keyword evidence="5" id="KW-0325">Glycoprotein</keyword>
<keyword evidence="5" id="KW-0336">GPI-anchor</keyword>
<keyword evidence="6" id="KW-0732">Signal</keyword>
<dbReference type="EMBL" id="JAUJLE010000013">
    <property type="protein sequence ID" value="KAK1009610.1"/>
    <property type="molecule type" value="Genomic_DNA"/>
</dbReference>
<evidence type="ECO:0000313" key="13">
    <source>
        <dbReference type="EMBL" id="KAK1009610.1"/>
    </source>
</evidence>
<keyword evidence="9" id="KW-0479">Metal-binding</keyword>
<keyword evidence="11" id="KW-0812">Transmembrane</keyword>
<keyword evidence="4" id="KW-0964">Secreted</keyword>
<feature type="compositionally biased region" description="Low complexity" evidence="10">
    <location>
        <begin position="474"/>
        <end position="484"/>
    </location>
</feature>
<evidence type="ECO:0000256" key="1">
    <source>
        <dbReference type="ARBA" id="ARBA00004589"/>
    </source>
</evidence>
<evidence type="ECO:0000256" key="7">
    <source>
        <dbReference type="ARBA" id="ARBA00023157"/>
    </source>
</evidence>
<reference evidence="13" key="1">
    <citation type="submission" date="2023-06" db="EMBL/GenBank/DDBJ databases">
        <title>Black Yeasts Isolated from many extreme environments.</title>
        <authorList>
            <person name="Coleine C."/>
            <person name="Stajich J.E."/>
            <person name="Selbmann L."/>
        </authorList>
    </citation>
    <scope>NUCLEOTIDE SEQUENCE</scope>
    <source>
        <strain evidence="13">CCFEE 5200</strain>
    </source>
</reference>
<feature type="compositionally biased region" description="Polar residues" evidence="10">
    <location>
        <begin position="584"/>
        <end position="594"/>
    </location>
</feature>
<evidence type="ECO:0000256" key="6">
    <source>
        <dbReference type="ARBA" id="ARBA00022729"/>
    </source>
</evidence>
<feature type="compositionally biased region" description="Basic and acidic residues" evidence="10">
    <location>
        <begin position="15"/>
        <end position="24"/>
    </location>
</feature>
<evidence type="ECO:0000256" key="8">
    <source>
        <dbReference type="ARBA" id="ARBA00023288"/>
    </source>
</evidence>
<keyword evidence="11" id="KW-0472">Membrane</keyword>
<keyword evidence="7" id="KW-1015">Disulfide bond</keyword>
<evidence type="ECO:0000313" key="14">
    <source>
        <dbReference type="Proteomes" id="UP001175353"/>
    </source>
</evidence>
<feature type="compositionally biased region" description="Low complexity" evidence="10">
    <location>
        <begin position="691"/>
        <end position="703"/>
    </location>
</feature>
<evidence type="ECO:0000256" key="4">
    <source>
        <dbReference type="ARBA" id="ARBA00022525"/>
    </source>
</evidence>
<evidence type="ECO:0000259" key="12">
    <source>
        <dbReference type="PROSITE" id="PS52012"/>
    </source>
</evidence>